<feature type="region of interest" description="Disordered" evidence="7">
    <location>
        <begin position="444"/>
        <end position="543"/>
    </location>
</feature>
<dbReference type="GO" id="GO:0006508">
    <property type="term" value="P:proteolysis"/>
    <property type="evidence" value="ECO:0007669"/>
    <property type="project" value="UniProtKB-KW"/>
</dbReference>
<feature type="domain" description="UBP-type" evidence="9">
    <location>
        <begin position="35"/>
        <end position="164"/>
    </location>
</feature>
<feature type="compositionally biased region" description="Polar residues" evidence="7">
    <location>
        <begin position="458"/>
        <end position="471"/>
    </location>
</feature>
<dbReference type="SUPFAM" id="SSF54001">
    <property type="entry name" value="Cysteine proteinases"/>
    <property type="match status" value="1"/>
</dbReference>
<dbReference type="GO" id="GO:0005634">
    <property type="term" value="C:nucleus"/>
    <property type="evidence" value="ECO:0007669"/>
    <property type="project" value="TreeGrafter"/>
</dbReference>
<dbReference type="GO" id="GO:0008270">
    <property type="term" value="F:zinc ion binding"/>
    <property type="evidence" value="ECO:0007669"/>
    <property type="project" value="UniProtKB-KW"/>
</dbReference>
<dbReference type="InterPro" id="IPR028889">
    <property type="entry name" value="USP"/>
</dbReference>
<dbReference type="Pfam" id="PF02148">
    <property type="entry name" value="zf-UBP"/>
    <property type="match status" value="1"/>
</dbReference>
<dbReference type="SUPFAM" id="SSF57850">
    <property type="entry name" value="RING/U-box"/>
    <property type="match status" value="1"/>
</dbReference>
<feature type="compositionally biased region" description="Low complexity" evidence="7">
    <location>
        <begin position="12"/>
        <end position="23"/>
    </location>
</feature>
<feature type="compositionally biased region" description="Basic residues" evidence="7">
    <location>
        <begin position="482"/>
        <end position="492"/>
    </location>
</feature>
<evidence type="ECO:0000256" key="7">
    <source>
        <dbReference type="SAM" id="MobiDB-lite"/>
    </source>
</evidence>
<keyword evidence="6" id="KW-0833">Ubl conjugation pathway</keyword>
<dbReference type="Gene3D" id="3.30.40.10">
    <property type="entry name" value="Zinc/RING finger domain, C3HC4 (zinc finger)"/>
    <property type="match status" value="1"/>
</dbReference>
<dbReference type="Gene3D" id="3.90.70.10">
    <property type="entry name" value="Cysteine proteinases"/>
    <property type="match status" value="2"/>
</dbReference>
<dbReference type="AlphaFoldDB" id="U5EYX0"/>
<dbReference type="PROSITE" id="PS00973">
    <property type="entry name" value="USP_2"/>
    <property type="match status" value="1"/>
</dbReference>
<evidence type="ECO:0000259" key="9">
    <source>
        <dbReference type="PROSITE" id="PS50271"/>
    </source>
</evidence>
<keyword evidence="6" id="KW-0378">Hydrolase</keyword>
<dbReference type="PROSITE" id="PS00972">
    <property type="entry name" value="USP_1"/>
    <property type="match status" value="1"/>
</dbReference>
<dbReference type="GO" id="GO:0004843">
    <property type="term" value="F:cysteine-type deubiquitinase activity"/>
    <property type="evidence" value="ECO:0007669"/>
    <property type="project" value="UniProtKB-UniRule"/>
</dbReference>
<organism evidence="10">
    <name type="scientific">Corethrella appendiculata</name>
    <dbReference type="NCBI Taxonomy" id="1370023"/>
    <lineage>
        <taxon>Eukaryota</taxon>
        <taxon>Metazoa</taxon>
        <taxon>Ecdysozoa</taxon>
        <taxon>Arthropoda</taxon>
        <taxon>Hexapoda</taxon>
        <taxon>Insecta</taxon>
        <taxon>Pterygota</taxon>
        <taxon>Neoptera</taxon>
        <taxon>Endopterygota</taxon>
        <taxon>Diptera</taxon>
        <taxon>Nematocera</taxon>
        <taxon>Culicoidea</taxon>
        <taxon>Chaoboridae</taxon>
        <taxon>Corethrella</taxon>
    </lineage>
</organism>
<evidence type="ECO:0000256" key="4">
    <source>
        <dbReference type="ARBA" id="ARBA00022833"/>
    </source>
</evidence>
<feature type="compositionally biased region" description="Low complexity" evidence="7">
    <location>
        <begin position="495"/>
        <end position="533"/>
    </location>
</feature>
<evidence type="ECO:0000256" key="2">
    <source>
        <dbReference type="ARBA" id="ARBA00022723"/>
    </source>
</evidence>
<feature type="region of interest" description="Disordered" evidence="7">
    <location>
        <begin position="1"/>
        <end position="26"/>
    </location>
</feature>
<name>U5EYX0_9DIPT</name>
<feature type="region of interest" description="Disordered" evidence="7">
    <location>
        <begin position="564"/>
        <end position="590"/>
    </location>
</feature>
<evidence type="ECO:0000256" key="3">
    <source>
        <dbReference type="ARBA" id="ARBA00022771"/>
    </source>
</evidence>
<evidence type="ECO:0000256" key="6">
    <source>
        <dbReference type="RuleBase" id="RU366025"/>
    </source>
</evidence>
<accession>U5EYX0</accession>
<dbReference type="GO" id="GO:0005829">
    <property type="term" value="C:cytosol"/>
    <property type="evidence" value="ECO:0007669"/>
    <property type="project" value="TreeGrafter"/>
</dbReference>
<evidence type="ECO:0000259" key="8">
    <source>
        <dbReference type="PROSITE" id="PS50235"/>
    </source>
</evidence>
<comment type="catalytic activity">
    <reaction evidence="6">
        <text>Thiol-dependent hydrolysis of ester, thioester, amide, peptide and isopeptide bonds formed by the C-terminal Gly of ubiquitin (a 76-residue protein attached to proteins as an intracellular targeting signal).</text>
        <dbReference type="EC" id="3.4.19.12"/>
    </reaction>
</comment>
<evidence type="ECO:0000256" key="5">
    <source>
        <dbReference type="PROSITE-ProRule" id="PRU00502"/>
    </source>
</evidence>
<dbReference type="InterPro" id="IPR001394">
    <property type="entry name" value="Peptidase_C19_UCH"/>
</dbReference>
<keyword evidence="3 5" id="KW-0863">Zinc-finger</keyword>
<feature type="region of interest" description="Disordered" evidence="7">
    <location>
        <begin position="888"/>
        <end position="931"/>
    </location>
</feature>
<dbReference type="EC" id="3.4.19.12" evidence="6"/>
<keyword evidence="6 10" id="KW-0645">Protease</keyword>
<dbReference type="CDD" id="cd02667">
    <property type="entry name" value="Peptidase_C19K"/>
    <property type="match status" value="1"/>
</dbReference>
<feature type="compositionally biased region" description="Basic and acidic residues" evidence="7">
    <location>
        <begin position="570"/>
        <end position="590"/>
    </location>
</feature>
<sequence>MVKKKRSDPNSDGESSSTSSDEGIAPTKHLNKFENSCSHIMKAVELVAIRKKIKTTVIDRKCSKCNENMLPANTIVNDFDLDCENSLPSMWLCLKCGSHLCGRDRNKHALAHFTTPRSDSHALALNTVSWEVWCYECDEYVSATQKPKLQECVAVVKKEFSKFSNDSVIDVSKSNIEEKMISGIDSLRSITSLFDNNDKSSSSSATTTNASAMIANMDMGKKIISHYDNIPRVRGLSNLGNTCFFNAVLQCLARTPYILDILKESAEKGEKFELPGGELKLSDDTVTLLPPIIGILNAWGNLTETLFETLTELQTGVGVFTPRKLLTQLTNKWPQFQGGDQHDSHELLRHLLESVRSEDLRRYQMVILKTLGFTSKVDPQTVEDVIRQKIKLYGQQASDRILRPEPVFRGFLVSTLTCQDCFHTSSRHESFLDLSLPVCTEKPQPPIRRKGSPEPNCYSASNANTDVLTKSQIKKEKEREKKARRQAKKQHSKISLSSSTVSNNDSGVSVGNTTTNSINDNSNRTTSTSSSSSDADVEDNLTDDTQKSKIATKGASIVCDANGNVFNDCKSPEKTDDTPENPNKPDYERPISRCDFVSEKPTVAKTAPNIVVELGISREGVANLVKNRQNSIENSSSNLNNIENLVVKLHIDEDEDEDEDDDDVIVDGDMAGAAAMAAKKSAKQKRQRTFSHTDWSTTLAPRYQCEDGECSIQSCLSNFTTIELMTGNNKVGCEACTEKINGKDGKTVYTNATKQFLISSPPAVLILHLKRFQVGPRCMFRKITKHVTFPFLLDLAPFCGSKAKKLPNIRLHQKKLLYSLYGIVEHSGGMHGGHYVAFVKVRLPTTKTENSWDYLPKGSKAELDQIDEQRERLEKALAKEKAREMGIKLNDSDDTITSSSSGDDENNAGKQQEGAVGGSPDNIDPNTITNPPGKWYYVSDSMVKETSEEIVLKAQAYLLFYERIF</sequence>
<keyword evidence="4" id="KW-0862">Zinc</keyword>
<dbReference type="InterPro" id="IPR018200">
    <property type="entry name" value="USP_CS"/>
</dbReference>
<protein>
    <recommendedName>
        <fullName evidence="6">Ubiquitin carboxyl-terminal hydrolase</fullName>
        <ecNumber evidence="6">3.4.19.12</ecNumber>
    </recommendedName>
</protein>
<feature type="domain" description="USP" evidence="8">
    <location>
        <begin position="234"/>
        <end position="964"/>
    </location>
</feature>
<dbReference type="PANTHER" id="PTHR24006">
    <property type="entry name" value="UBIQUITIN CARBOXYL-TERMINAL HYDROLASE"/>
    <property type="match status" value="1"/>
</dbReference>
<reference evidence="10" key="1">
    <citation type="journal article" date="2014" name="Insect Biochem. Mol. Biol.">
        <title>An insight into the sialome of the frog biting fly, Corethrella appendiculata.</title>
        <authorList>
            <person name="Ribeiro J.M.C."/>
            <person name="Chagas A.C."/>
            <person name="Pham V.M."/>
            <person name="Lounibos L.P."/>
            <person name="Calvo E."/>
        </authorList>
    </citation>
    <scope>NUCLEOTIDE SEQUENCE</scope>
    <source>
        <tissue evidence="10">Salivary glands</tissue>
    </source>
</reference>
<dbReference type="PANTHER" id="PTHR24006:SF781">
    <property type="entry name" value="LD34905P"/>
    <property type="match status" value="1"/>
</dbReference>
<evidence type="ECO:0000256" key="1">
    <source>
        <dbReference type="ARBA" id="ARBA00009085"/>
    </source>
</evidence>
<dbReference type="InterPro" id="IPR013083">
    <property type="entry name" value="Znf_RING/FYVE/PHD"/>
</dbReference>
<evidence type="ECO:0000313" key="10">
    <source>
        <dbReference type="EMBL" id="JAB59862.1"/>
    </source>
</evidence>
<dbReference type="GO" id="GO:0016579">
    <property type="term" value="P:protein deubiquitination"/>
    <property type="evidence" value="ECO:0007669"/>
    <property type="project" value="InterPro"/>
</dbReference>
<dbReference type="InterPro" id="IPR001607">
    <property type="entry name" value="Znf_UBP"/>
</dbReference>
<dbReference type="PROSITE" id="PS50271">
    <property type="entry name" value="ZF_UBP"/>
    <property type="match status" value="1"/>
</dbReference>
<dbReference type="InterPro" id="IPR050164">
    <property type="entry name" value="Peptidase_C19"/>
</dbReference>
<keyword evidence="6" id="KW-0788">Thiol protease</keyword>
<dbReference type="Pfam" id="PF00443">
    <property type="entry name" value="UCH"/>
    <property type="match status" value="1"/>
</dbReference>
<keyword evidence="2" id="KW-0479">Metal-binding</keyword>
<dbReference type="InterPro" id="IPR038765">
    <property type="entry name" value="Papain-like_cys_pep_sf"/>
</dbReference>
<dbReference type="PROSITE" id="PS50235">
    <property type="entry name" value="USP_3"/>
    <property type="match status" value="1"/>
</dbReference>
<comment type="similarity">
    <text evidence="1 6">Belongs to the peptidase C19 family.</text>
</comment>
<dbReference type="EMBL" id="GANO01000009">
    <property type="protein sequence ID" value="JAB59862.1"/>
    <property type="molecule type" value="mRNA"/>
</dbReference>
<proteinExistence type="evidence at transcript level"/>